<keyword evidence="5" id="KW-1185">Reference proteome</keyword>
<dbReference type="InterPro" id="IPR023213">
    <property type="entry name" value="CAT-like_dom_sf"/>
</dbReference>
<evidence type="ECO:0000256" key="1">
    <source>
        <dbReference type="ARBA" id="ARBA00029454"/>
    </source>
</evidence>
<reference evidence="4" key="1">
    <citation type="journal article" date="2020" name="Stud. Mycol.">
        <title>101 Dothideomycetes genomes: a test case for predicting lifestyles and emergence of pathogens.</title>
        <authorList>
            <person name="Haridas S."/>
            <person name="Albert R."/>
            <person name="Binder M."/>
            <person name="Bloem J."/>
            <person name="Labutti K."/>
            <person name="Salamov A."/>
            <person name="Andreopoulos B."/>
            <person name="Baker S."/>
            <person name="Barry K."/>
            <person name="Bills G."/>
            <person name="Bluhm B."/>
            <person name="Cannon C."/>
            <person name="Castanera R."/>
            <person name="Culley D."/>
            <person name="Daum C."/>
            <person name="Ezra D."/>
            <person name="Gonzalez J."/>
            <person name="Henrissat B."/>
            <person name="Kuo A."/>
            <person name="Liang C."/>
            <person name="Lipzen A."/>
            <person name="Lutzoni F."/>
            <person name="Magnuson J."/>
            <person name="Mondo S."/>
            <person name="Nolan M."/>
            <person name="Ohm R."/>
            <person name="Pangilinan J."/>
            <person name="Park H.-J."/>
            <person name="Ramirez L."/>
            <person name="Alfaro M."/>
            <person name="Sun H."/>
            <person name="Tritt A."/>
            <person name="Yoshinaga Y."/>
            <person name="Zwiers L.-H."/>
            <person name="Turgeon B."/>
            <person name="Goodwin S."/>
            <person name="Spatafora J."/>
            <person name="Crous P."/>
            <person name="Grigoriev I."/>
        </authorList>
    </citation>
    <scope>NUCLEOTIDE SEQUENCE</scope>
    <source>
        <strain evidence="4">CBS 675.92</strain>
    </source>
</reference>
<keyword evidence="4" id="KW-0012">Acyltransferase</keyword>
<feature type="signal peptide" evidence="2">
    <location>
        <begin position="1"/>
        <end position="17"/>
    </location>
</feature>
<organism evidence="4 5">
    <name type="scientific">Byssothecium circinans</name>
    <dbReference type="NCBI Taxonomy" id="147558"/>
    <lineage>
        <taxon>Eukaryota</taxon>
        <taxon>Fungi</taxon>
        <taxon>Dikarya</taxon>
        <taxon>Ascomycota</taxon>
        <taxon>Pezizomycotina</taxon>
        <taxon>Dothideomycetes</taxon>
        <taxon>Pleosporomycetidae</taxon>
        <taxon>Pleosporales</taxon>
        <taxon>Massarineae</taxon>
        <taxon>Massarinaceae</taxon>
        <taxon>Byssothecium</taxon>
    </lineage>
</organism>
<proteinExistence type="inferred from homology"/>
<dbReference type="Pfam" id="PF00668">
    <property type="entry name" value="Condensation"/>
    <property type="match status" value="1"/>
</dbReference>
<dbReference type="PANTHER" id="PTHR45398:SF1">
    <property type="entry name" value="ENZYME, PUTATIVE (JCVI)-RELATED"/>
    <property type="match status" value="1"/>
</dbReference>
<dbReference type="Proteomes" id="UP000800035">
    <property type="component" value="Unassembled WGS sequence"/>
</dbReference>
<dbReference type="EMBL" id="ML977037">
    <property type="protein sequence ID" value="KAF1949489.1"/>
    <property type="molecule type" value="Genomic_DNA"/>
</dbReference>
<gene>
    <name evidence="4" type="ORF">CC80DRAFT_555369</name>
</gene>
<name>A0A6A5TCN6_9PLEO</name>
<evidence type="ECO:0000313" key="4">
    <source>
        <dbReference type="EMBL" id="KAF1949489.1"/>
    </source>
</evidence>
<dbReference type="PANTHER" id="PTHR45398">
    <property type="match status" value="1"/>
</dbReference>
<feature type="chain" id="PRO_5025609413" evidence="2">
    <location>
        <begin position="18"/>
        <end position="410"/>
    </location>
</feature>
<sequence>MVWRARWCFTLVYNALFEVNISIEQGKTNISFSWNRHLAYQQLIKKWPDQIVRSIRSICEYLPTLDIRQRTLVDYEFLDLDYEGWDYLETQVAPKIITLNSSEIQDIYPCPPMVDGILLSQLKGSGSYETTQRYHIKPRNPYVINIERLSVAWMALVDRHPSLRCVFVESANSKTAFNQVLLKRCRPEIKVHHSENLRAANEFLRAIPRPQYQQLKPPHRLILCPISDTNTVLIQIDMSHAITDGESTTILLRDWQRAYAGILAQAELMETTRGFARALQSDTNEKRLYWTQKLTKLQPCRFPSLYGLSQPARSTSCSSLLIAGADFAYIRQSCEMNSITIAHLFLAAWALTLSAYIDDTSVCFGYLASGRDMPIPDVMEAIGAFANMRTCRADINRHWSSSRFVQYIHN</sequence>
<dbReference type="AlphaFoldDB" id="A0A6A5TCN6"/>
<feature type="domain" description="Condensation" evidence="3">
    <location>
        <begin position="144"/>
        <end position="406"/>
    </location>
</feature>
<dbReference type="GO" id="GO:0016746">
    <property type="term" value="F:acyltransferase activity"/>
    <property type="evidence" value="ECO:0007669"/>
    <property type="project" value="UniProtKB-KW"/>
</dbReference>
<keyword evidence="2" id="KW-0732">Signal</keyword>
<dbReference type="Gene3D" id="3.30.559.10">
    <property type="entry name" value="Chloramphenicol acetyltransferase-like domain"/>
    <property type="match status" value="1"/>
</dbReference>
<evidence type="ECO:0000313" key="5">
    <source>
        <dbReference type="Proteomes" id="UP000800035"/>
    </source>
</evidence>
<dbReference type="OrthoDB" id="416786at2759"/>
<protein>
    <submittedName>
        <fullName evidence="4">CoA-dependent acyltransferase</fullName>
    </submittedName>
</protein>
<keyword evidence="4" id="KW-0808">Transferase</keyword>
<evidence type="ECO:0000259" key="3">
    <source>
        <dbReference type="Pfam" id="PF00668"/>
    </source>
</evidence>
<dbReference type="SUPFAM" id="SSF52777">
    <property type="entry name" value="CoA-dependent acyltransferases"/>
    <property type="match status" value="2"/>
</dbReference>
<dbReference type="InterPro" id="IPR001242">
    <property type="entry name" value="Condensation_dom"/>
</dbReference>
<accession>A0A6A5TCN6</accession>
<comment type="similarity">
    <text evidence="1">Belongs to the NRP synthetase family.</text>
</comment>
<dbReference type="Gene3D" id="3.30.559.30">
    <property type="entry name" value="Nonribosomal peptide synthetase, condensation domain"/>
    <property type="match status" value="1"/>
</dbReference>
<evidence type="ECO:0000256" key="2">
    <source>
        <dbReference type="SAM" id="SignalP"/>
    </source>
</evidence>